<keyword evidence="1" id="KW-0812">Transmembrane</keyword>
<reference evidence="2" key="2">
    <citation type="journal article" date="2021" name="PeerJ">
        <title>Extensive microbial diversity within the chicken gut microbiome revealed by metagenomics and culture.</title>
        <authorList>
            <person name="Gilroy R."/>
            <person name="Ravi A."/>
            <person name="Getino M."/>
            <person name="Pursley I."/>
            <person name="Horton D.L."/>
            <person name="Alikhan N.F."/>
            <person name="Baker D."/>
            <person name="Gharbi K."/>
            <person name="Hall N."/>
            <person name="Watson M."/>
            <person name="Adriaenssens E.M."/>
            <person name="Foster-Nyarko E."/>
            <person name="Jarju S."/>
            <person name="Secka A."/>
            <person name="Antonio M."/>
            <person name="Oren A."/>
            <person name="Chaudhuri R.R."/>
            <person name="La Ragione R."/>
            <person name="Hildebrand F."/>
            <person name="Pallen M.J."/>
        </authorList>
    </citation>
    <scope>NUCLEOTIDE SEQUENCE</scope>
    <source>
        <strain evidence="2">ChiW13-3771</strain>
    </source>
</reference>
<accession>A0A9D1EFZ6</accession>
<reference evidence="2" key="1">
    <citation type="submission" date="2020-10" db="EMBL/GenBank/DDBJ databases">
        <authorList>
            <person name="Gilroy R."/>
        </authorList>
    </citation>
    <scope>NUCLEOTIDE SEQUENCE</scope>
    <source>
        <strain evidence="2">ChiW13-3771</strain>
    </source>
</reference>
<dbReference type="AlphaFoldDB" id="A0A9D1EFZ6"/>
<feature type="transmembrane region" description="Helical" evidence="1">
    <location>
        <begin position="161"/>
        <end position="183"/>
    </location>
</feature>
<feature type="transmembrane region" description="Helical" evidence="1">
    <location>
        <begin position="109"/>
        <end position="141"/>
    </location>
</feature>
<feature type="transmembrane region" description="Helical" evidence="1">
    <location>
        <begin position="239"/>
        <end position="262"/>
    </location>
</feature>
<name>A0A9D1EFZ6_9FIRM</name>
<dbReference type="EMBL" id="DVHN01000156">
    <property type="protein sequence ID" value="HIR89604.1"/>
    <property type="molecule type" value="Genomic_DNA"/>
</dbReference>
<feature type="transmembrane region" description="Helical" evidence="1">
    <location>
        <begin position="71"/>
        <end position="88"/>
    </location>
</feature>
<feature type="transmembrane region" description="Helical" evidence="1">
    <location>
        <begin position="20"/>
        <end position="39"/>
    </location>
</feature>
<evidence type="ECO:0000313" key="2">
    <source>
        <dbReference type="EMBL" id="HIR89604.1"/>
    </source>
</evidence>
<organism evidence="2 3">
    <name type="scientific">Candidatus Fimimorpha faecalis</name>
    <dbReference type="NCBI Taxonomy" id="2840824"/>
    <lineage>
        <taxon>Bacteria</taxon>
        <taxon>Bacillati</taxon>
        <taxon>Bacillota</taxon>
        <taxon>Clostridia</taxon>
        <taxon>Eubacteriales</taxon>
        <taxon>Candidatus Fimimorpha</taxon>
    </lineage>
</organism>
<protein>
    <recommendedName>
        <fullName evidence="4">ABC-2 family transporter protein</fullName>
    </recommendedName>
</protein>
<evidence type="ECO:0000313" key="3">
    <source>
        <dbReference type="Proteomes" id="UP000824201"/>
    </source>
</evidence>
<sequence length="271" mass="30745">MKKIIQLGSLLEVDFKRSIYSWKFLFIVIGICAVCLSSMTDSISSIIRFDLPRENFSSVRELMIMLNFDRFKTVIIVLLAGIYSASYCEDWNHRYFRLILCRSGLKIYTLSRIIAIIVSVVLATILGFFLCILVLSPIMGIDMQEQDVSWYNAYQSLALRFPLGFALILGWNFGLCAAFLALFGLWMSVKQPNGFVAIGAPFLLFYFLYAISMLFPSFLSFNAITSNPSIAFIGNPILSFLYNTGVLGLLIILTSLGFYCSLRKRWKNGLF</sequence>
<keyword evidence="1" id="KW-0472">Membrane</keyword>
<gene>
    <name evidence="2" type="ORF">IAC96_11715</name>
</gene>
<feature type="transmembrane region" description="Helical" evidence="1">
    <location>
        <begin position="195"/>
        <end position="219"/>
    </location>
</feature>
<keyword evidence="1" id="KW-1133">Transmembrane helix</keyword>
<evidence type="ECO:0008006" key="4">
    <source>
        <dbReference type="Google" id="ProtNLM"/>
    </source>
</evidence>
<proteinExistence type="predicted"/>
<dbReference type="Proteomes" id="UP000824201">
    <property type="component" value="Unassembled WGS sequence"/>
</dbReference>
<comment type="caution">
    <text evidence="2">The sequence shown here is derived from an EMBL/GenBank/DDBJ whole genome shotgun (WGS) entry which is preliminary data.</text>
</comment>
<evidence type="ECO:0000256" key="1">
    <source>
        <dbReference type="SAM" id="Phobius"/>
    </source>
</evidence>